<name>A0A1V6PJI5_PENDC</name>
<dbReference type="AlphaFoldDB" id="A0A1V6PJI5"/>
<sequence length="119" mass="13563">MAPQPPLPSVPSPPPSPPPAMTPLNTTLAIVLPVFAVVAVLFVAIWAFRYNRRHPAVPQNMSSEQADAYIRVYDTTKPESWGRKIFCFCRRWRHRDLPKTQAELLELIGVEVRRIMEDV</sequence>
<keyword evidence="2" id="KW-0812">Transmembrane</keyword>
<proteinExistence type="predicted"/>
<evidence type="ECO:0000313" key="4">
    <source>
        <dbReference type="Proteomes" id="UP000191522"/>
    </source>
</evidence>
<dbReference type="EMBL" id="MDYL01000003">
    <property type="protein sequence ID" value="OQD76867.1"/>
    <property type="molecule type" value="Genomic_DNA"/>
</dbReference>
<accession>A0A1V6PJI5</accession>
<evidence type="ECO:0000313" key="3">
    <source>
        <dbReference type="EMBL" id="OQD76867.1"/>
    </source>
</evidence>
<feature type="transmembrane region" description="Helical" evidence="2">
    <location>
        <begin position="28"/>
        <end position="48"/>
    </location>
</feature>
<keyword evidence="2" id="KW-1133">Transmembrane helix</keyword>
<evidence type="ECO:0000256" key="1">
    <source>
        <dbReference type="SAM" id="MobiDB-lite"/>
    </source>
</evidence>
<protein>
    <submittedName>
        <fullName evidence="3">Uncharacterized protein</fullName>
    </submittedName>
</protein>
<organism evidence="3 4">
    <name type="scientific">Penicillium decumbens</name>
    <dbReference type="NCBI Taxonomy" id="69771"/>
    <lineage>
        <taxon>Eukaryota</taxon>
        <taxon>Fungi</taxon>
        <taxon>Dikarya</taxon>
        <taxon>Ascomycota</taxon>
        <taxon>Pezizomycotina</taxon>
        <taxon>Eurotiomycetes</taxon>
        <taxon>Eurotiomycetidae</taxon>
        <taxon>Eurotiales</taxon>
        <taxon>Aspergillaceae</taxon>
        <taxon>Penicillium</taxon>
    </lineage>
</organism>
<feature type="region of interest" description="Disordered" evidence="1">
    <location>
        <begin position="1"/>
        <end position="20"/>
    </location>
</feature>
<reference evidence="4" key="1">
    <citation type="journal article" date="2017" name="Nat. Microbiol.">
        <title>Global analysis of biosynthetic gene clusters reveals vast potential of secondary metabolite production in Penicillium species.</title>
        <authorList>
            <person name="Nielsen J.C."/>
            <person name="Grijseels S."/>
            <person name="Prigent S."/>
            <person name="Ji B."/>
            <person name="Dainat J."/>
            <person name="Nielsen K.F."/>
            <person name="Frisvad J.C."/>
            <person name="Workman M."/>
            <person name="Nielsen J."/>
        </authorList>
    </citation>
    <scope>NUCLEOTIDE SEQUENCE [LARGE SCALE GENOMIC DNA]</scope>
    <source>
        <strain evidence="4">IBT 11843</strain>
    </source>
</reference>
<comment type="caution">
    <text evidence="3">The sequence shown here is derived from an EMBL/GenBank/DDBJ whole genome shotgun (WGS) entry which is preliminary data.</text>
</comment>
<dbReference type="Proteomes" id="UP000191522">
    <property type="component" value="Unassembled WGS sequence"/>
</dbReference>
<keyword evidence="4" id="KW-1185">Reference proteome</keyword>
<keyword evidence="2" id="KW-0472">Membrane</keyword>
<gene>
    <name evidence="3" type="ORF">PENDEC_c003G03871</name>
</gene>
<evidence type="ECO:0000256" key="2">
    <source>
        <dbReference type="SAM" id="Phobius"/>
    </source>
</evidence>